<comment type="pathway">
    <text evidence="4">Protein modification; protein glycosylation.</text>
</comment>
<feature type="transmembrane region" description="Helical" evidence="18">
    <location>
        <begin position="211"/>
        <end position="232"/>
    </location>
</feature>
<keyword evidence="14" id="KW-0464">Manganese</keyword>
<evidence type="ECO:0000256" key="5">
    <source>
        <dbReference type="ARBA" id="ARBA00010810"/>
    </source>
</evidence>
<feature type="transmembrane region" description="Helical" evidence="18">
    <location>
        <begin position="336"/>
        <end position="352"/>
    </location>
</feature>
<dbReference type="AlphaFoldDB" id="M0MP23"/>
<evidence type="ECO:0000256" key="12">
    <source>
        <dbReference type="ARBA" id="ARBA00022989"/>
    </source>
</evidence>
<dbReference type="GO" id="GO:0005886">
    <property type="term" value="C:plasma membrane"/>
    <property type="evidence" value="ECO:0007669"/>
    <property type="project" value="UniProtKB-SubCell"/>
</dbReference>
<feature type="region of interest" description="Disordered" evidence="17">
    <location>
        <begin position="1"/>
        <end position="29"/>
    </location>
</feature>
<evidence type="ECO:0000256" key="3">
    <source>
        <dbReference type="ARBA" id="ARBA00004651"/>
    </source>
</evidence>
<feature type="transmembrane region" description="Helical" evidence="18">
    <location>
        <begin position="485"/>
        <end position="504"/>
    </location>
</feature>
<keyword evidence="8" id="KW-0808">Transferase</keyword>
<dbReference type="EC" id="2.4.99.21" evidence="6"/>
<evidence type="ECO:0000256" key="13">
    <source>
        <dbReference type="ARBA" id="ARBA00023136"/>
    </source>
</evidence>
<keyword evidence="20" id="KW-1185">Reference proteome</keyword>
<dbReference type="eggNOG" id="arCOG02043">
    <property type="taxonomic scope" value="Archaea"/>
</dbReference>
<evidence type="ECO:0000256" key="6">
    <source>
        <dbReference type="ARBA" id="ARBA00012602"/>
    </source>
</evidence>
<evidence type="ECO:0000256" key="18">
    <source>
        <dbReference type="SAM" id="Phobius"/>
    </source>
</evidence>
<feature type="transmembrane region" description="Helical" evidence="18">
    <location>
        <begin position="270"/>
        <end position="288"/>
    </location>
</feature>
<keyword evidence="13 18" id="KW-0472">Membrane</keyword>
<keyword evidence="7" id="KW-0328">Glycosyltransferase</keyword>
<feature type="transmembrane region" description="Helical" evidence="18">
    <location>
        <begin position="601"/>
        <end position="622"/>
    </location>
</feature>
<keyword evidence="10" id="KW-0479">Metal-binding</keyword>
<dbReference type="RefSeq" id="WP_006671030.1">
    <property type="nucleotide sequence ID" value="NZ_AOMA01000003.1"/>
</dbReference>
<proteinExistence type="inferred from homology"/>
<evidence type="ECO:0000256" key="16">
    <source>
        <dbReference type="ARBA" id="ARBA00034066"/>
    </source>
</evidence>
<evidence type="ECO:0000256" key="9">
    <source>
        <dbReference type="ARBA" id="ARBA00022692"/>
    </source>
</evidence>
<dbReference type="GO" id="GO:0046872">
    <property type="term" value="F:metal ion binding"/>
    <property type="evidence" value="ECO:0007669"/>
    <property type="project" value="UniProtKB-KW"/>
</dbReference>
<evidence type="ECO:0000256" key="4">
    <source>
        <dbReference type="ARBA" id="ARBA00004922"/>
    </source>
</evidence>
<evidence type="ECO:0000256" key="7">
    <source>
        <dbReference type="ARBA" id="ARBA00022676"/>
    </source>
</evidence>
<feature type="transmembrane region" description="Helical" evidence="18">
    <location>
        <begin position="511"/>
        <end position="529"/>
    </location>
</feature>
<evidence type="ECO:0000256" key="2">
    <source>
        <dbReference type="ARBA" id="ARBA00001946"/>
    </source>
</evidence>
<feature type="transmembrane region" description="Helical" evidence="18">
    <location>
        <begin position="416"/>
        <end position="438"/>
    </location>
</feature>
<keyword evidence="12 18" id="KW-1133">Transmembrane helix</keyword>
<feature type="transmembrane region" description="Helical" evidence="18">
    <location>
        <begin position="391"/>
        <end position="409"/>
    </location>
</feature>
<dbReference type="Proteomes" id="UP000011607">
    <property type="component" value="Unassembled WGS sequence"/>
</dbReference>
<comment type="cofactor">
    <cofactor evidence="1">
        <name>Mn(2+)</name>
        <dbReference type="ChEBI" id="CHEBI:29035"/>
    </cofactor>
</comment>
<feature type="transmembrane region" description="Helical" evidence="18">
    <location>
        <begin position="364"/>
        <end position="385"/>
    </location>
</feature>
<evidence type="ECO:0000256" key="10">
    <source>
        <dbReference type="ARBA" id="ARBA00022723"/>
    </source>
</evidence>
<feature type="transmembrane region" description="Helical" evidence="18">
    <location>
        <begin position="239"/>
        <end position="258"/>
    </location>
</feature>
<name>M0MP23_9EURY</name>
<protein>
    <recommendedName>
        <fullName evidence="6">dolichyl-phosphooligosaccharide-protein glycotransferase</fullName>
        <ecNumber evidence="6">2.4.99.21</ecNumber>
    </recommendedName>
    <alternativeName>
        <fullName evidence="15">Oligosaccharyl transferase</fullName>
    </alternativeName>
</protein>
<dbReference type="InterPro" id="IPR003674">
    <property type="entry name" value="Oligo_trans_STT3"/>
</dbReference>
<dbReference type="OrthoDB" id="313284at2157"/>
<comment type="subcellular location">
    <subcellularLocation>
        <location evidence="3">Cell membrane</location>
        <topology evidence="3">Multi-pass membrane protein</topology>
    </subcellularLocation>
</comment>
<dbReference type="EMBL" id="AOMA01000003">
    <property type="protein sequence ID" value="EMA47103.1"/>
    <property type="molecule type" value="Genomic_DNA"/>
</dbReference>
<feature type="compositionally biased region" description="Basic and acidic residues" evidence="17">
    <location>
        <begin position="1"/>
        <end position="11"/>
    </location>
</feature>
<accession>M0MP23</accession>
<evidence type="ECO:0000313" key="19">
    <source>
        <dbReference type="EMBL" id="EMA47103.1"/>
    </source>
</evidence>
<reference evidence="19 20" key="1">
    <citation type="journal article" date="2014" name="PLoS Genet.">
        <title>Phylogenetically driven sequencing of extremely halophilic archaea reveals strategies for static and dynamic osmo-response.</title>
        <authorList>
            <person name="Becker E.A."/>
            <person name="Seitzer P.M."/>
            <person name="Tritt A."/>
            <person name="Larsen D."/>
            <person name="Krusor M."/>
            <person name="Yao A.I."/>
            <person name="Wu D."/>
            <person name="Madern D."/>
            <person name="Eisen J.A."/>
            <person name="Darling A.E."/>
            <person name="Facciotti M.T."/>
        </authorList>
    </citation>
    <scope>NUCLEOTIDE SEQUENCE [LARGE SCALE GENOMIC DNA]</scope>
    <source>
        <strain evidence="19 20">JCM 10879</strain>
    </source>
</reference>
<keyword evidence="11" id="KW-0460">Magnesium</keyword>
<dbReference type="PANTHER" id="PTHR13872:SF1">
    <property type="entry name" value="DOLICHYL-DIPHOSPHOOLIGOSACCHARIDE--PROTEIN GLYCOSYLTRANSFERASE SUBUNIT STT3B"/>
    <property type="match status" value="1"/>
</dbReference>
<comment type="caution">
    <text evidence="19">The sequence shown here is derived from an EMBL/GenBank/DDBJ whole genome shotgun (WGS) entry which is preliminary data.</text>
</comment>
<evidence type="ECO:0000313" key="20">
    <source>
        <dbReference type="Proteomes" id="UP000011607"/>
    </source>
</evidence>
<evidence type="ECO:0000256" key="8">
    <source>
        <dbReference type="ARBA" id="ARBA00022679"/>
    </source>
</evidence>
<comment type="catalytic activity">
    <reaction evidence="16">
        <text>an archaeal dolichyl phosphooligosaccharide + [protein]-L-asparagine = an archaeal dolichyl phosphate + a glycoprotein with the oligosaccharide chain attached by N-beta-D-glycosyl linkage to a protein L-asparagine.</text>
        <dbReference type="EC" id="2.4.99.21"/>
    </reaction>
</comment>
<feature type="transmembrane region" description="Helical" evidence="18">
    <location>
        <begin position="535"/>
        <end position="554"/>
    </location>
</feature>
<evidence type="ECO:0000256" key="1">
    <source>
        <dbReference type="ARBA" id="ARBA00001936"/>
    </source>
</evidence>
<gene>
    <name evidence="19" type="ORF">C446_00270</name>
</gene>
<evidence type="ECO:0000256" key="11">
    <source>
        <dbReference type="ARBA" id="ARBA00022842"/>
    </source>
</evidence>
<sequence>MADDREPERDPAAVADAAAAFRDDADDRDDGEAVLETLLEVDDEYETWTFDELPLDSGTFGELVSRDIVAKTDGEYRVASRDGVRATLEGREIADESGESEDEPLPVPFSSPIAFDPRAAGALVGALAFLVAMRLLNVRSVFRDGLVVSPGNDPYYYRYWMEELLAASNGLTDWSILTDMPDGAAGTRPLTHAANWWFAELLGGDQWAADVVAAGLPVVATLALGVVVYWLAVVVTDDVRVGVASVVLLALAPVHAVYSGVGFLEHRLHQYFWLGVTLLTLAWLGVDVQRRHGREREQTGARTAVREHLACPWAWVAGLVLGIALTLSAFAWGGSVLMFVPVAGYVALKAAIDVRDGLSPALANAPLVAGLVVSAVLSAFLHFRWGWHETFTGVIPAVVVVGALAVVALGECWRQLEWPVGGFVGVTAVLAGFGLLAFRSVRPGDWERLWGRADDLFFRDHMGATETGSLFATENSIIFEPMAQLGLNFYLALAVLVWACWLVYQRYEPGWLVLAVSTTFWLVLAAFQVRFAAQLAVPLSVLGGMGLVYLLAWVDLARVPKRFRESETDETGRSRLRERKTAADGGEREPSVVVSRDWRQLVMLFWIALLICGMSLIFVPSLSAQTAYSDAQVDATLAIDEHAMDADREYPEDFVLSQWGDSRMHNYFVNGEAERYSYAQSTFDDFVTDTDPDSWHDEFDDQVGYVVITGDRGEAPPETSLAHLHDNLGTGDSDREPLEHYQALYVDDEATAFAVVPGANVTAELEPGETVTVATEQEVSGETLVYERVETADEDGSLEVRVPYAGEYSVGDETVEVSEEAVENGGTVAPD</sequence>
<dbReference type="PANTHER" id="PTHR13872">
    <property type="entry name" value="DOLICHYL-DIPHOSPHOOLIGOSACCHARIDE--PROTEIN GLYCOSYLTRANSFERASE SUBUNIT"/>
    <property type="match status" value="1"/>
</dbReference>
<comment type="cofactor">
    <cofactor evidence="2">
        <name>Mg(2+)</name>
        <dbReference type="ChEBI" id="CHEBI:18420"/>
    </cofactor>
</comment>
<dbReference type="STRING" id="1227454.C446_00270"/>
<feature type="transmembrane region" description="Helical" evidence="18">
    <location>
        <begin position="309"/>
        <end position="330"/>
    </location>
</feature>
<evidence type="ECO:0000256" key="15">
    <source>
        <dbReference type="ARBA" id="ARBA00030679"/>
    </source>
</evidence>
<comment type="similarity">
    <text evidence="5">Belongs to the STT3 family.</text>
</comment>
<evidence type="ECO:0000256" key="14">
    <source>
        <dbReference type="ARBA" id="ARBA00023211"/>
    </source>
</evidence>
<keyword evidence="9 18" id="KW-0812">Transmembrane</keyword>
<dbReference type="PATRIC" id="fig|1227454.3.peg.56"/>
<feature type="transmembrane region" description="Helical" evidence="18">
    <location>
        <begin position="119"/>
        <end position="136"/>
    </location>
</feature>
<evidence type="ECO:0000256" key="17">
    <source>
        <dbReference type="SAM" id="MobiDB-lite"/>
    </source>
</evidence>
<dbReference type="GO" id="GO:0004576">
    <property type="term" value="F:oligosaccharyl transferase activity"/>
    <property type="evidence" value="ECO:0007669"/>
    <property type="project" value="InterPro"/>
</dbReference>
<organism evidence="19 20">
    <name type="scientific">Halobiforma nitratireducens JCM 10879</name>
    <dbReference type="NCBI Taxonomy" id="1227454"/>
    <lineage>
        <taxon>Archaea</taxon>
        <taxon>Methanobacteriati</taxon>
        <taxon>Methanobacteriota</taxon>
        <taxon>Stenosarchaea group</taxon>
        <taxon>Halobacteria</taxon>
        <taxon>Halobacteriales</taxon>
        <taxon>Natrialbaceae</taxon>
        <taxon>Halobiforma</taxon>
    </lineage>
</organism>